<keyword evidence="4" id="KW-0732">Signal</keyword>
<dbReference type="PROSITE" id="PS50866">
    <property type="entry name" value="GOLD"/>
    <property type="match status" value="1"/>
</dbReference>
<feature type="domain" description="GOLD" evidence="9">
    <location>
        <begin position="43"/>
        <end position="126"/>
    </location>
</feature>
<proteinExistence type="inferred from homology"/>
<evidence type="ECO:0000256" key="2">
    <source>
        <dbReference type="ARBA" id="ARBA00007104"/>
    </source>
</evidence>
<dbReference type="Proteomes" id="UP001061958">
    <property type="component" value="Unassembled WGS sequence"/>
</dbReference>
<keyword evidence="5 8" id="KW-1133">Transmembrane helix</keyword>
<keyword evidence="3 7" id="KW-0812">Transmembrane</keyword>
<dbReference type="OrthoDB" id="6452at2759"/>
<evidence type="ECO:0000256" key="6">
    <source>
        <dbReference type="ARBA" id="ARBA00023136"/>
    </source>
</evidence>
<name>A0A9C7PR85_9RHOD</name>
<reference evidence="10" key="2">
    <citation type="submission" date="2022-01" db="EMBL/GenBank/DDBJ databases">
        <authorList>
            <person name="Hirooka S."/>
            <person name="Miyagishima S.Y."/>
        </authorList>
    </citation>
    <scope>NUCLEOTIDE SEQUENCE</scope>
    <source>
        <strain evidence="10">NBRC 102759</strain>
    </source>
</reference>
<dbReference type="Pfam" id="PF01105">
    <property type="entry name" value="EMP24_GP25L"/>
    <property type="match status" value="1"/>
</dbReference>
<dbReference type="GO" id="GO:0016020">
    <property type="term" value="C:membrane"/>
    <property type="evidence" value="ECO:0007669"/>
    <property type="project" value="UniProtKB-SubCell"/>
</dbReference>
<evidence type="ECO:0000256" key="3">
    <source>
        <dbReference type="ARBA" id="ARBA00022692"/>
    </source>
</evidence>
<evidence type="ECO:0000256" key="1">
    <source>
        <dbReference type="ARBA" id="ARBA00004479"/>
    </source>
</evidence>
<dbReference type="EMBL" id="BQMJ01000007">
    <property type="protein sequence ID" value="GJQ09178.1"/>
    <property type="molecule type" value="Genomic_DNA"/>
</dbReference>
<evidence type="ECO:0000256" key="8">
    <source>
        <dbReference type="SAM" id="Phobius"/>
    </source>
</evidence>
<sequence>MDDWRIKMKQRVVFIFSILLTYFICSTNGFAFYLIPENNPANPLCFLEDVFKDNRIYGFFFIMEPYEHPDPIHFEIRDPEGFKVRDEVLVESKIDFVAEKRGAYEFCFDLGRFTNQAKKVAWDVRIDRGMEAASNNKEFLSDAVKPEHLDTVKERIHALSEGLARVRMEQTIAREQGATMLQLVESNRSRVTRFTLLECLLVIVVCVAEVFILRRLFEVRTKL</sequence>
<dbReference type="PANTHER" id="PTHR22811">
    <property type="entry name" value="TRANSMEMBRANE EMP24 DOMAIN-CONTAINING PROTEIN"/>
    <property type="match status" value="1"/>
</dbReference>
<gene>
    <name evidence="10" type="ORF">GpartN1_g969.t1</name>
</gene>
<evidence type="ECO:0000259" key="9">
    <source>
        <dbReference type="PROSITE" id="PS50866"/>
    </source>
</evidence>
<dbReference type="SMART" id="SM01190">
    <property type="entry name" value="EMP24_GP25L"/>
    <property type="match status" value="1"/>
</dbReference>
<feature type="transmembrane region" description="Helical" evidence="8">
    <location>
        <begin position="194"/>
        <end position="213"/>
    </location>
</feature>
<dbReference type="InterPro" id="IPR009038">
    <property type="entry name" value="GOLD_dom"/>
</dbReference>
<evidence type="ECO:0000313" key="10">
    <source>
        <dbReference type="EMBL" id="GJQ09178.1"/>
    </source>
</evidence>
<protein>
    <recommendedName>
        <fullName evidence="9">GOLD domain-containing protein</fullName>
    </recommendedName>
</protein>
<evidence type="ECO:0000256" key="7">
    <source>
        <dbReference type="RuleBase" id="RU003827"/>
    </source>
</evidence>
<accession>A0A9C7PR85</accession>
<feature type="transmembrane region" description="Helical" evidence="8">
    <location>
        <begin position="12"/>
        <end position="35"/>
    </location>
</feature>
<dbReference type="InterPro" id="IPR015720">
    <property type="entry name" value="Emp24-like"/>
</dbReference>
<keyword evidence="11" id="KW-1185">Reference proteome</keyword>
<comment type="subcellular location">
    <subcellularLocation>
        <location evidence="1 7">Membrane</location>
        <topology evidence="1 7">Single-pass type I membrane protein</topology>
    </subcellularLocation>
</comment>
<comment type="similarity">
    <text evidence="2 7">Belongs to the EMP24/GP25L family.</text>
</comment>
<evidence type="ECO:0000313" key="11">
    <source>
        <dbReference type="Proteomes" id="UP001061958"/>
    </source>
</evidence>
<reference evidence="10" key="1">
    <citation type="journal article" date="2022" name="Proc. Natl. Acad. Sci. U.S.A.">
        <title>Life cycle and functional genomics of the unicellular red alga Galdieria for elucidating algal and plant evolution and industrial use.</title>
        <authorList>
            <person name="Hirooka S."/>
            <person name="Itabashi T."/>
            <person name="Ichinose T.M."/>
            <person name="Onuma R."/>
            <person name="Fujiwara T."/>
            <person name="Yamashita S."/>
            <person name="Jong L.W."/>
            <person name="Tomita R."/>
            <person name="Iwane A.H."/>
            <person name="Miyagishima S.Y."/>
        </authorList>
    </citation>
    <scope>NUCLEOTIDE SEQUENCE</scope>
    <source>
        <strain evidence="10">NBRC 102759</strain>
    </source>
</reference>
<evidence type="ECO:0000256" key="5">
    <source>
        <dbReference type="ARBA" id="ARBA00022989"/>
    </source>
</evidence>
<keyword evidence="6 8" id="KW-0472">Membrane</keyword>
<dbReference type="AlphaFoldDB" id="A0A9C7PR85"/>
<organism evidence="10 11">
    <name type="scientific">Galdieria partita</name>
    <dbReference type="NCBI Taxonomy" id="83374"/>
    <lineage>
        <taxon>Eukaryota</taxon>
        <taxon>Rhodophyta</taxon>
        <taxon>Bangiophyceae</taxon>
        <taxon>Galdieriales</taxon>
        <taxon>Galdieriaceae</taxon>
        <taxon>Galdieria</taxon>
    </lineage>
</organism>
<comment type="caution">
    <text evidence="10">The sequence shown here is derived from an EMBL/GenBank/DDBJ whole genome shotgun (WGS) entry which is preliminary data.</text>
</comment>
<evidence type="ECO:0000256" key="4">
    <source>
        <dbReference type="ARBA" id="ARBA00022729"/>
    </source>
</evidence>